<dbReference type="PANTHER" id="PTHR30121:SF6">
    <property type="entry name" value="SLR6007 PROTEIN"/>
    <property type="match status" value="1"/>
</dbReference>
<feature type="region of interest" description="Disordered" evidence="1">
    <location>
        <begin position="674"/>
        <end position="695"/>
    </location>
</feature>
<dbReference type="InterPro" id="IPR051162">
    <property type="entry name" value="T4SS_component"/>
</dbReference>
<feature type="compositionally biased region" description="Basic and acidic residues" evidence="1">
    <location>
        <begin position="921"/>
        <end position="930"/>
    </location>
</feature>
<sequence>MTENHPSDPTGSDRGVEYIRITPSRSDLAPETVVRQLAGLHGLDAGNDGLLDSIGPFGNPPPVFEFLAVSEGKDEPVEFYYGADRRIDALEERLRTLYPPTVTFERVTLDLETKLLPSPAKQAHDSSVGGDNRHETTTRTAEKTGDTSQPDSEPATPLDTTSQEPVGDGGSVVSDSTTSQDDAEVLFGTGSSDEPTTSDSSDSGPDVDHQPEHSQLSIDDTTPLGITWHGRATRREDWMTTLPQFTNTEDEDDDHARAPLASLIDQLTRAEHPIAFQVLFQRKPDWTHEARERQRKLREGEDRIVDWFFGELLGNTENEPQSPSNTGRQRRYLDIGGRERVDSIDEKEPQHTFTVNMRALSLVTTDQQRERVDHRLDDIGSVFDHLNGSHYRLRPKRARRGLRKGRRARKHADRVFNAEIAAKSDWRKTRPDLVLGPAELANFVVVPPATDLTTEGGRGSDAEPESRTPLPLPSQDHMEAFTDRGMAIGRGLGEDGTPTREPMRIPPHLLPFHVGRFAKSGAGKSVALENDALSLYDQTNGPVFIIDSKGGNFPENYMRAHAKRFGTDDLEENVLHFSVPDILPGFAFFDITPALEDGVRRVDAVQDKADHYEELIKLVMGPERYEDAIASPTLIKYLIKAMYDEEYGLENGHFRQDTNYFTHDQLEHAVTQFHAAGPPEPTPEDAPRASDPQVAEKLERHLRSNPATFSNVVSGISNRMDYITQDAHLRRIFNNTQSQFDFRELLDEDKVVIFDLGDLRDEAARVMTGVILTQLYDAVKRRDGDELARKPDDYVANLLIDEASSVVVSDTLTTLLEKGREFRLSIELVTQFPEQMKEAGNREVYLNVLNNIGSPLVGKIAVDADIAEALSHEAMDPVEFKNRISSLPRGEWIAQLPSPQFGETGPDPFSIEPLPIPPGHPDSDRPLTPGEEERFQDALETVHKHTREEYGVAGGTTVESRDAATDVALENADELPLEVAMARAIRTVQLSNEVRKTNGWVSVEAVDEELLSRIDESTIEAQGYEALPDVREASSLIEVGLPEGASAVQCRLTDEGEQAAQADTSTSPTGGGEAHDSALATVERALVTAGFSVEVLDQNGDARPDAVATHSDLDTEIQIEIETTTHVRPAKVLANLRKAQEHDRVPLFVVADHDGQPATDIANRLAKILQEPRNSLSSGETRLYTTNYNVTFNGGARAADGVTAVRPASDGSRHTRWFERDGALVLEDGSGDQHARVDSFESVSKDQFPATYSYDAESETYTVFRPGELPETYDSREVFEADWVPVKRPFVPRTDLPVPDYTESSYAIGILTDDNEPALQLYAPESETATELSTLKEAIDAEKLHPAGVEPAQGTDEESVAQEDNEDDPYGIGAFGREHIIESDDGVVAVADVYDAYEQFAEAEGYDVKPKNRFTQAFRDWVEFERDKKWLDGQTRRCYVGIELCDAGDQGEASDASE</sequence>
<dbReference type="Proteomes" id="UP000182573">
    <property type="component" value="Unassembled WGS sequence"/>
</dbReference>
<dbReference type="PANTHER" id="PTHR30121">
    <property type="entry name" value="UNCHARACTERIZED PROTEIN YJGR-RELATED"/>
    <property type="match status" value="1"/>
</dbReference>
<feature type="region of interest" description="Disordered" evidence="1">
    <location>
        <begin position="896"/>
        <end position="930"/>
    </location>
</feature>
<evidence type="ECO:0000256" key="1">
    <source>
        <dbReference type="SAM" id="MobiDB-lite"/>
    </source>
</evidence>
<gene>
    <name evidence="2" type="ORF">SAMN05443574_12312</name>
</gene>
<evidence type="ECO:0008006" key="4">
    <source>
        <dbReference type="Google" id="ProtNLM"/>
    </source>
</evidence>
<organism evidence="2 3">
    <name type="scientific">Haloarcula vallismortis</name>
    <name type="common">Halobacterium vallismortis</name>
    <dbReference type="NCBI Taxonomy" id="28442"/>
    <lineage>
        <taxon>Archaea</taxon>
        <taxon>Methanobacteriati</taxon>
        <taxon>Methanobacteriota</taxon>
        <taxon>Stenosarchaea group</taxon>
        <taxon>Halobacteria</taxon>
        <taxon>Halobacteriales</taxon>
        <taxon>Haloarculaceae</taxon>
        <taxon>Haloarcula</taxon>
    </lineage>
</organism>
<dbReference type="InterPro" id="IPR027417">
    <property type="entry name" value="P-loop_NTPase"/>
</dbReference>
<feature type="region of interest" description="Disordered" evidence="1">
    <location>
        <begin position="450"/>
        <end position="475"/>
    </location>
</feature>
<evidence type="ECO:0000313" key="2">
    <source>
        <dbReference type="EMBL" id="SDX26586.1"/>
    </source>
</evidence>
<feature type="region of interest" description="Disordered" evidence="1">
    <location>
        <begin position="1053"/>
        <end position="1075"/>
    </location>
</feature>
<name>A0A1H3AAA2_HALVA</name>
<dbReference type="GO" id="GO:0016020">
    <property type="term" value="C:membrane"/>
    <property type="evidence" value="ECO:0007669"/>
    <property type="project" value="InterPro"/>
</dbReference>
<accession>A0A1H3AAA2</accession>
<evidence type="ECO:0000313" key="3">
    <source>
        <dbReference type="Proteomes" id="UP000182573"/>
    </source>
</evidence>
<feature type="region of interest" description="Disordered" evidence="1">
    <location>
        <begin position="116"/>
        <end position="225"/>
    </location>
</feature>
<reference evidence="2 3" key="1">
    <citation type="submission" date="2016-10" db="EMBL/GenBank/DDBJ databases">
        <authorList>
            <person name="de Groot N.N."/>
        </authorList>
    </citation>
    <scope>NUCLEOTIDE SEQUENCE [LARGE SCALE GENOMIC DNA]</scope>
    <source>
        <strain evidence="2 3">DSM 3756</strain>
    </source>
</reference>
<dbReference type="STRING" id="28442.SAMN05443574_12312"/>
<proteinExistence type="predicted"/>
<feature type="compositionally biased region" description="Acidic residues" evidence="1">
    <location>
        <begin position="1355"/>
        <end position="1365"/>
    </location>
</feature>
<dbReference type="RefSeq" id="WP_004517777.1">
    <property type="nucleotide sequence ID" value="NZ_FNOF01000023.1"/>
</dbReference>
<protein>
    <recommendedName>
        <fullName evidence="4">ATP-binding protein</fullName>
    </recommendedName>
</protein>
<dbReference type="EMBL" id="FNOF01000023">
    <property type="protein sequence ID" value="SDX26586.1"/>
    <property type="molecule type" value="Genomic_DNA"/>
</dbReference>
<feature type="compositionally biased region" description="Low complexity" evidence="1">
    <location>
        <begin position="188"/>
        <end position="204"/>
    </location>
</feature>
<dbReference type="Pfam" id="PF02534">
    <property type="entry name" value="T4SS-DNA_transf"/>
    <property type="match status" value="1"/>
</dbReference>
<dbReference type="CDD" id="cd01127">
    <property type="entry name" value="TrwB_TraG_TraD_VirD4"/>
    <property type="match status" value="1"/>
</dbReference>
<dbReference type="Gene3D" id="3.40.50.300">
    <property type="entry name" value="P-loop containing nucleotide triphosphate hydrolases"/>
    <property type="match status" value="1"/>
</dbReference>
<feature type="compositionally biased region" description="Low complexity" evidence="1">
    <location>
        <begin position="171"/>
        <end position="180"/>
    </location>
</feature>
<feature type="region of interest" description="Disordered" evidence="1">
    <location>
        <begin position="1346"/>
        <end position="1365"/>
    </location>
</feature>
<feature type="compositionally biased region" description="Basic and acidic residues" evidence="1">
    <location>
        <begin position="131"/>
        <end position="145"/>
    </location>
</feature>
<dbReference type="SUPFAM" id="SSF52540">
    <property type="entry name" value="P-loop containing nucleoside triphosphate hydrolases"/>
    <property type="match status" value="1"/>
</dbReference>
<dbReference type="InterPro" id="IPR003688">
    <property type="entry name" value="TraG/VirD4"/>
</dbReference>